<dbReference type="Proteomes" id="UP001199916">
    <property type="component" value="Unassembled WGS sequence"/>
</dbReference>
<keyword evidence="2" id="KW-1185">Reference proteome</keyword>
<organism evidence="1 2">
    <name type="scientific">Paenibacillus profundus</name>
    <dbReference type="NCBI Taxonomy" id="1173085"/>
    <lineage>
        <taxon>Bacteria</taxon>
        <taxon>Bacillati</taxon>
        <taxon>Bacillota</taxon>
        <taxon>Bacilli</taxon>
        <taxon>Bacillales</taxon>
        <taxon>Paenibacillaceae</taxon>
        <taxon>Paenibacillus</taxon>
    </lineage>
</organism>
<sequence length="145" mass="16377">MLGKEEIEHRLEQLLTVSDDEEQLAKQAAGLEANTGFPDLLWFIEQTVIHGDQSVRYATERISLYNPHEPKLNREQLIELTAQILACEGTEAEIDHKVNQLADNVPHPEVTDLIFWSDEGYSAEQIVDMALAYRPIIAPSVPDQV</sequence>
<comment type="caution">
    <text evidence="1">The sequence shown here is derived from an EMBL/GenBank/DDBJ whole genome shotgun (WGS) entry which is preliminary data.</text>
</comment>
<dbReference type="InterPro" id="IPR035900">
    <property type="entry name" value="Colicin_E_sf"/>
</dbReference>
<name>A0ABS8YHF8_9BACL</name>
<proteinExistence type="predicted"/>
<dbReference type="RefSeq" id="WP_233696789.1">
    <property type="nucleotide sequence ID" value="NZ_JAJNBZ010000007.1"/>
</dbReference>
<evidence type="ECO:0008006" key="3">
    <source>
        <dbReference type="Google" id="ProtNLM"/>
    </source>
</evidence>
<dbReference type="Gene3D" id="1.10.1200.20">
    <property type="entry name" value="Colicin E immunity protein"/>
    <property type="match status" value="1"/>
</dbReference>
<reference evidence="1 2" key="1">
    <citation type="submission" date="2021-11" db="EMBL/GenBank/DDBJ databases">
        <title>Draft genome sequence of Paenibacillus profundus YoMME, a new Gram-positive bacteria with exoelectrogenic properties.</title>
        <authorList>
            <person name="Hubenova Y."/>
            <person name="Hubenova E."/>
            <person name="Manasiev Y."/>
            <person name="Peykov S."/>
            <person name="Mitov M."/>
        </authorList>
    </citation>
    <scope>NUCLEOTIDE SEQUENCE [LARGE SCALE GENOMIC DNA]</scope>
    <source>
        <strain evidence="1 2">YoMME</strain>
    </source>
</reference>
<evidence type="ECO:0000313" key="2">
    <source>
        <dbReference type="Proteomes" id="UP001199916"/>
    </source>
</evidence>
<dbReference type="EMBL" id="JAJNBZ010000007">
    <property type="protein sequence ID" value="MCE5169913.1"/>
    <property type="molecule type" value="Genomic_DNA"/>
</dbReference>
<protein>
    <recommendedName>
        <fullName evidence="3">E9imm peptide</fullName>
    </recommendedName>
</protein>
<evidence type="ECO:0000313" key="1">
    <source>
        <dbReference type="EMBL" id="MCE5169913.1"/>
    </source>
</evidence>
<gene>
    <name evidence="1" type="ORF">LQV63_11380</name>
</gene>
<accession>A0ABS8YHF8</accession>